<dbReference type="GO" id="GO:0006213">
    <property type="term" value="P:pyrimidine nucleoside metabolic process"/>
    <property type="evidence" value="ECO:0007669"/>
    <property type="project" value="InterPro"/>
</dbReference>
<dbReference type="GO" id="GO:0006206">
    <property type="term" value="P:pyrimidine nucleobase metabolic process"/>
    <property type="evidence" value="ECO:0007669"/>
    <property type="project" value="InterPro"/>
</dbReference>
<dbReference type="InterPro" id="IPR000053">
    <property type="entry name" value="Thymidine/pyrmidine_PPase"/>
</dbReference>
<evidence type="ECO:0000259" key="3">
    <source>
        <dbReference type="SMART" id="SM00941"/>
    </source>
</evidence>
<dbReference type="EMBL" id="UOEB01000081">
    <property type="protein sequence ID" value="VAV83457.1"/>
    <property type="molecule type" value="Genomic_DNA"/>
</dbReference>
<dbReference type="GO" id="GO:0004645">
    <property type="term" value="F:1,4-alpha-oligoglucan phosphorylase activity"/>
    <property type="evidence" value="ECO:0007669"/>
    <property type="project" value="InterPro"/>
</dbReference>
<gene>
    <name evidence="4" type="ORF">MNBD_BACTEROID02-1078</name>
</gene>
<dbReference type="AlphaFoldDB" id="A0A3B0QUS4"/>
<dbReference type="Pfam" id="PF07831">
    <property type="entry name" value="PYNP_C"/>
    <property type="match status" value="1"/>
</dbReference>
<sequence length="252" mass="27203">SIMSKKLACGADAIVIDIKVGHGAFMKTLEDAEELAQTMIGIGSKMNRKVIAVITSMSEPLGYAVGNALEVKEAIDTLKGNGPEDLTKLCLELGSHMLVLGKVAKNYDEGVNILKGLIKSGKAFDKFVEFVQAQGGDPKVVNQTDLLPNAKYSYAYKSKETGYINDLNALDIGLASVKLGAGRETKESKIDFGAGIVLKKKIGDQVNKGDTLAMLYSNNDTTFARATEFMDLAYQMSQEKPLEKPLILKTVM</sequence>
<dbReference type="Gene3D" id="3.90.1170.30">
    <property type="entry name" value="Pyrimidine nucleoside phosphorylase-like, C-terminal domain"/>
    <property type="match status" value="1"/>
</dbReference>
<dbReference type="EC" id="2.4.2.2" evidence="4"/>
<dbReference type="Gene3D" id="3.40.1030.10">
    <property type="entry name" value="Nucleoside phosphorylase/phosphoribosyltransferase catalytic domain"/>
    <property type="match status" value="1"/>
</dbReference>
<feature type="domain" description="Pyrimidine nucleoside phosphorylase C-terminal" evidence="3">
    <location>
        <begin position="163"/>
        <end position="237"/>
    </location>
</feature>
<feature type="non-terminal residue" evidence="4">
    <location>
        <position position="1"/>
    </location>
</feature>
<dbReference type="PANTHER" id="PTHR10515:SF0">
    <property type="entry name" value="THYMIDINE PHOSPHORYLASE"/>
    <property type="match status" value="1"/>
</dbReference>
<protein>
    <submittedName>
        <fullName evidence="4">Pyrimidine-nucleoside phosphorylase</fullName>
        <ecNumber evidence="4">2.4.2.2</ecNumber>
    </submittedName>
</protein>
<dbReference type="InterPro" id="IPR013102">
    <property type="entry name" value="PYNP_C"/>
</dbReference>
<dbReference type="SUPFAM" id="SSF54680">
    <property type="entry name" value="Pyrimidine nucleoside phosphorylase C-terminal domain"/>
    <property type="match status" value="1"/>
</dbReference>
<organism evidence="4">
    <name type="scientific">hydrothermal vent metagenome</name>
    <dbReference type="NCBI Taxonomy" id="652676"/>
    <lineage>
        <taxon>unclassified sequences</taxon>
        <taxon>metagenomes</taxon>
        <taxon>ecological metagenomes</taxon>
    </lineage>
</organism>
<dbReference type="PANTHER" id="PTHR10515">
    <property type="entry name" value="THYMIDINE PHOSPHORYLASE"/>
    <property type="match status" value="1"/>
</dbReference>
<dbReference type="SMART" id="SM00941">
    <property type="entry name" value="PYNP_C"/>
    <property type="match status" value="1"/>
</dbReference>
<reference evidence="4" key="1">
    <citation type="submission" date="2018-06" db="EMBL/GenBank/DDBJ databases">
        <authorList>
            <person name="Zhirakovskaya E."/>
        </authorList>
    </citation>
    <scope>NUCLEOTIDE SEQUENCE</scope>
</reference>
<evidence type="ECO:0000256" key="2">
    <source>
        <dbReference type="ARBA" id="ARBA00022679"/>
    </source>
</evidence>
<dbReference type="SUPFAM" id="SSF52418">
    <property type="entry name" value="Nucleoside phosphorylase/phosphoribosyltransferase catalytic domain"/>
    <property type="match status" value="1"/>
</dbReference>
<accession>A0A3B0QUS4</accession>
<dbReference type="InterPro" id="IPR036566">
    <property type="entry name" value="PYNP-like_C_sf"/>
</dbReference>
<dbReference type="InterPro" id="IPR035902">
    <property type="entry name" value="Nuc_phospho_transferase"/>
</dbReference>
<keyword evidence="2 4" id="KW-0808">Transferase</keyword>
<dbReference type="Pfam" id="PF00591">
    <property type="entry name" value="Glycos_transf_3"/>
    <property type="match status" value="1"/>
</dbReference>
<dbReference type="InterPro" id="IPR000312">
    <property type="entry name" value="Glycosyl_Trfase_fam3"/>
</dbReference>
<proteinExistence type="predicted"/>
<evidence type="ECO:0000256" key="1">
    <source>
        <dbReference type="ARBA" id="ARBA00022676"/>
    </source>
</evidence>
<evidence type="ECO:0000313" key="4">
    <source>
        <dbReference type="EMBL" id="VAV83457.1"/>
    </source>
</evidence>
<name>A0A3B0QUS4_9ZZZZ</name>
<keyword evidence="1 4" id="KW-0328">Glycosyltransferase</keyword>
<dbReference type="GO" id="GO:0009032">
    <property type="term" value="F:thymidine phosphorylase activity"/>
    <property type="evidence" value="ECO:0007669"/>
    <property type="project" value="TreeGrafter"/>
</dbReference>
<dbReference type="GO" id="GO:0005829">
    <property type="term" value="C:cytosol"/>
    <property type="evidence" value="ECO:0007669"/>
    <property type="project" value="TreeGrafter"/>
</dbReference>